<dbReference type="Proteomes" id="UP000800235">
    <property type="component" value="Unassembled WGS sequence"/>
</dbReference>
<evidence type="ECO:0000313" key="8">
    <source>
        <dbReference type="Proteomes" id="UP000800235"/>
    </source>
</evidence>
<feature type="region of interest" description="Disordered" evidence="5">
    <location>
        <begin position="294"/>
        <end position="330"/>
    </location>
</feature>
<keyword evidence="4" id="KW-0175">Coiled coil</keyword>
<sequence length="448" mass="50465">MMEYAPRIPPYGDRTNWQPKELTDFGQRGAFPEVLHAQYPLGMGLSSQQTSNTLPVRLNGEGRVQYQDIASRGHSANRVVKASFQDLIPIPRSADVHLARPSVEEIDATRERTAAALAALVAPSSRTVRDKKRVKSQADLFEYTASNQRGFEPTQPLCIIKVVNTQSDPVEPPKWKITNIPQGHPSPPAPVLHSPLKALTAEEQAAWKKLPPAVSNWKNSNEYAIPLDKRLTLDGKRTQEIVFSNGFASLAESLASAERLAQQEVTTRAKLETQLVEKEKQKEDGKLLELAEQARKKRRREDEISKPITDTTSEERRAYHTRTKLRSEQRKEHKREFRWSRMGVERRVQKLAQRNQRDVSKKVTLNVANTAGKEPVFNARLFNRSGGVDTGVNQGQPYDKPLFVAQDAISSIYRHRTNPEAMDNGDLRRTAGPVQFEKSASDILATKK</sequence>
<evidence type="ECO:0000256" key="3">
    <source>
        <dbReference type="RuleBase" id="RU367140"/>
    </source>
</evidence>
<gene>
    <name evidence="7" type="ORF">EJ08DRAFT_652850</name>
</gene>
<evidence type="ECO:0000256" key="4">
    <source>
        <dbReference type="SAM" id="Coils"/>
    </source>
</evidence>
<evidence type="ECO:0000259" key="6">
    <source>
        <dbReference type="Pfam" id="PF02731"/>
    </source>
</evidence>
<dbReference type="AlphaFoldDB" id="A0A9P4NIV0"/>
<keyword evidence="8" id="KW-1185">Reference proteome</keyword>
<dbReference type="GO" id="GO:0000398">
    <property type="term" value="P:mRNA splicing, via spliceosome"/>
    <property type="evidence" value="ECO:0007669"/>
    <property type="project" value="InterPro"/>
</dbReference>
<evidence type="ECO:0000313" key="7">
    <source>
        <dbReference type="EMBL" id="KAF2423318.1"/>
    </source>
</evidence>
<comment type="subcellular location">
    <subcellularLocation>
        <location evidence="3">Nucleus</location>
    </subcellularLocation>
</comment>
<dbReference type="OrthoDB" id="666364at2759"/>
<reference evidence="7" key="1">
    <citation type="journal article" date="2020" name="Stud. Mycol.">
        <title>101 Dothideomycetes genomes: a test case for predicting lifestyles and emergence of pathogens.</title>
        <authorList>
            <person name="Haridas S."/>
            <person name="Albert R."/>
            <person name="Binder M."/>
            <person name="Bloem J."/>
            <person name="Labutti K."/>
            <person name="Salamov A."/>
            <person name="Andreopoulos B."/>
            <person name="Baker S."/>
            <person name="Barry K."/>
            <person name="Bills G."/>
            <person name="Bluhm B."/>
            <person name="Cannon C."/>
            <person name="Castanera R."/>
            <person name="Culley D."/>
            <person name="Daum C."/>
            <person name="Ezra D."/>
            <person name="Gonzalez J."/>
            <person name="Henrissat B."/>
            <person name="Kuo A."/>
            <person name="Liang C."/>
            <person name="Lipzen A."/>
            <person name="Lutzoni F."/>
            <person name="Magnuson J."/>
            <person name="Mondo S."/>
            <person name="Nolan M."/>
            <person name="Ohm R."/>
            <person name="Pangilinan J."/>
            <person name="Park H.-J."/>
            <person name="Ramirez L."/>
            <person name="Alfaro M."/>
            <person name="Sun H."/>
            <person name="Tritt A."/>
            <person name="Yoshinaga Y."/>
            <person name="Zwiers L.-H."/>
            <person name="Turgeon B."/>
            <person name="Goodwin S."/>
            <person name="Spatafora J."/>
            <person name="Crous P."/>
            <person name="Grigoriev I."/>
        </authorList>
    </citation>
    <scope>NUCLEOTIDE SEQUENCE</scope>
    <source>
        <strain evidence="7">CBS 130266</strain>
    </source>
</reference>
<keyword evidence="3" id="KW-0508">mRNA splicing</keyword>
<accession>A0A9P4NIV0</accession>
<keyword evidence="3" id="KW-0507">mRNA processing</keyword>
<evidence type="ECO:0000256" key="1">
    <source>
        <dbReference type="ARBA" id="ARBA00010197"/>
    </source>
</evidence>
<feature type="coiled-coil region" evidence="4">
    <location>
        <begin position="254"/>
        <end position="281"/>
    </location>
</feature>
<dbReference type="EMBL" id="MU007083">
    <property type="protein sequence ID" value="KAF2423318.1"/>
    <property type="molecule type" value="Genomic_DNA"/>
</dbReference>
<feature type="domain" description="SKI-interacting protein SKIP SNW" evidence="6">
    <location>
        <begin position="141"/>
        <end position="298"/>
    </location>
</feature>
<dbReference type="Pfam" id="PF02731">
    <property type="entry name" value="SKIP_SNW"/>
    <property type="match status" value="1"/>
</dbReference>
<evidence type="ECO:0000256" key="2">
    <source>
        <dbReference type="ARBA" id="ARBA00022160"/>
    </source>
</evidence>
<dbReference type="InterPro" id="IPR017862">
    <property type="entry name" value="SKI-int_prot_SKIP"/>
</dbReference>
<dbReference type="PANTHER" id="PTHR12096">
    <property type="entry name" value="NUCLEAR PROTEIN SKIP-RELATED"/>
    <property type="match status" value="1"/>
</dbReference>
<comment type="similarity">
    <text evidence="1 3">Belongs to the SNW family.</text>
</comment>
<comment type="caution">
    <text evidence="7">The sequence shown here is derived from an EMBL/GenBank/DDBJ whole genome shotgun (WGS) entry which is preliminary data.</text>
</comment>
<keyword evidence="3" id="KW-0747">Spliceosome</keyword>
<protein>
    <recommendedName>
        <fullName evidence="2 3">Pre-mRNA-processing protein 45</fullName>
    </recommendedName>
</protein>
<organism evidence="7 8">
    <name type="scientific">Tothia fuscella</name>
    <dbReference type="NCBI Taxonomy" id="1048955"/>
    <lineage>
        <taxon>Eukaryota</taxon>
        <taxon>Fungi</taxon>
        <taxon>Dikarya</taxon>
        <taxon>Ascomycota</taxon>
        <taxon>Pezizomycotina</taxon>
        <taxon>Dothideomycetes</taxon>
        <taxon>Pleosporomycetidae</taxon>
        <taxon>Venturiales</taxon>
        <taxon>Cylindrosympodiaceae</taxon>
        <taxon>Tothia</taxon>
    </lineage>
</organism>
<keyword evidence="3" id="KW-0539">Nucleus</keyword>
<name>A0A9P4NIV0_9PEZI</name>
<proteinExistence type="inferred from homology"/>
<comment type="subunit">
    <text evidence="3">Associated with the spliceosome.</text>
</comment>
<feature type="compositionally biased region" description="Basic and acidic residues" evidence="5">
    <location>
        <begin position="294"/>
        <end position="305"/>
    </location>
</feature>
<dbReference type="InterPro" id="IPR004015">
    <property type="entry name" value="SKI-int_prot_SKIP_SNW-dom"/>
</dbReference>
<dbReference type="GO" id="GO:0005681">
    <property type="term" value="C:spliceosomal complex"/>
    <property type="evidence" value="ECO:0007669"/>
    <property type="project" value="UniProtKB-UniRule"/>
</dbReference>
<comment type="function">
    <text evidence="3">Involved in pre-mRNA splicing.</text>
</comment>
<evidence type="ECO:0000256" key="5">
    <source>
        <dbReference type="SAM" id="MobiDB-lite"/>
    </source>
</evidence>